<keyword evidence="2" id="KW-1185">Reference proteome</keyword>
<feature type="non-terminal residue" evidence="1">
    <location>
        <position position="1"/>
    </location>
</feature>
<protein>
    <submittedName>
        <fullName evidence="1">Uncharacterized protein</fullName>
    </submittedName>
</protein>
<organism evidence="1 2">
    <name type="scientific">Diploptera punctata</name>
    <name type="common">Pacific beetle cockroach</name>
    <dbReference type="NCBI Taxonomy" id="6984"/>
    <lineage>
        <taxon>Eukaryota</taxon>
        <taxon>Metazoa</taxon>
        <taxon>Ecdysozoa</taxon>
        <taxon>Arthropoda</taxon>
        <taxon>Hexapoda</taxon>
        <taxon>Insecta</taxon>
        <taxon>Pterygota</taxon>
        <taxon>Neoptera</taxon>
        <taxon>Polyneoptera</taxon>
        <taxon>Dictyoptera</taxon>
        <taxon>Blattodea</taxon>
        <taxon>Blaberoidea</taxon>
        <taxon>Blaberidae</taxon>
        <taxon>Diplopterinae</taxon>
        <taxon>Diploptera</taxon>
    </lineage>
</organism>
<gene>
    <name evidence="1" type="ORF">L9F63_014467</name>
</gene>
<feature type="non-terminal residue" evidence="1">
    <location>
        <position position="53"/>
    </location>
</feature>
<accession>A0AAD8EL22</accession>
<name>A0AAD8EL22_DIPPU</name>
<sequence>LEHLGLNSLVDCIKFLFSAYTKNMIEVFKVRHLGHIVRVHFASSWLRIPMNIV</sequence>
<dbReference type="AlphaFoldDB" id="A0AAD8EL22"/>
<proteinExistence type="predicted"/>
<dbReference type="EMBL" id="JASPKZ010003068">
    <property type="protein sequence ID" value="KAJ9594101.1"/>
    <property type="molecule type" value="Genomic_DNA"/>
</dbReference>
<comment type="caution">
    <text evidence="1">The sequence shown here is derived from an EMBL/GenBank/DDBJ whole genome shotgun (WGS) entry which is preliminary data.</text>
</comment>
<evidence type="ECO:0000313" key="2">
    <source>
        <dbReference type="Proteomes" id="UP001233999"/>
    </source>
</evidence>
<dbReference type="Proteomes" id="UP001233999">
    <property type="component" value="Unassembled WGS sequence"/>
</dbReference>
<reference evidence="1" key="1">
    <citation type="journal article" date="2023" name="IScience">
        <title>Live-bearing cockroach genome reveals convergent evolutionary mechanisms linked to viviparity in insects and beyond.</title>
        <authorList>
            <person name="Fouks B."/>
            <person name="Harrison M.C."/>
            <person name="Mikhailova A.A."/>
            <person name="Marchal E."/>
            <person name="English S."/>
            <person name="Carruthers M."/>
            <person name="Jennings E.C."/>
            <person name="Chiamaka E.L."/>
            <person name="Frigard R.A."/>
            <person name="Pippel M."/>
            <person name="Attardo G.M."/>
            <person name="Benoit J.B."/>
            <person name="Bornberg-Bauer E."/>
            <person name="Tobe S.S."/>
        </authorList>
    </citation>
    <scope>NUCLEOTIDE SEQUENCE</scope>
    <source>
        <strain evidence="1">Stay&amp;Tobe</strain>
    </source>
</reference>
<evidence type="ECO:0000313" key="1">
    <source>
        <dbReference type="EMBL" id="KAJ9594101.1"/>
    </source>
</evidence>
<reference evidence="1" key="2">
    <citation type="submission" date="2023-05" db="EMBL/GenBank/DDBJ databases">
        <authorList>
            <person name="Fouks B."/>
        </authorList>
    </citation>
    <scope>NUCLEOTIDE SEQUENCE</scope>
    <source>
        <strain evidence="1">Stay&amp;Tobe</strain>
        <tissue evidence="1">Testes</tissue>
    </source>
</reference>